<keyword evidence="1" id="KW-0472">Membrane</keyword>
<evidence type="ECO:0000313" key="2">
    <source>
        <dbReference type="EMBL" id="NUU27731.1"/>
    </source>
</evidence>
<dbReference type="PANTHER" id="PTHR37305">
    <property type="entry name" value="INTEGRAL MEMBRANE PROTEIN-RELATED"/>
    <property type="match status" value="1"/>
</dbReference>
<reference evidence="2 3" key="1">
    <citation type="submission" date="2020-05" db="EMBL/GenBank/DDBJ databases">
        <title>Genome Sequencing of Type Strains.</title>
        <authorList>
            <person name="Lemaire J.F."/>
            <person name="Inderbitzin P."/>
            <person name="Gregorio O.A."/>
            <person name="Collins S.B."/>
            <person name="Wespe N."/>
            <person name="Knight-Connoni V."/>
        </authorList>
    </citation>
    <scope>NUCLEOTIDE SEQUENCE [LARGE SCALE GENOMIC DNA]</scope>
    <source>
        <strain evidence="2 3">DSM 20512</strain>
    </source>
</reference>
<dbReference type="AlphaFoldDB" id="A0A850DS09"/>
<feature type="transmembrane region" description="Helical" evidence="1">
    <location>
        <begin position="34"/>
        <end position="55"/>
    </location>
</feature>
<feature type="transmembrane region" description="Helical" evidence="1">
    <location>
        <begin position="195"/>
        <end position="222"/>
    </location>
</feature>
<accession>A0A850DS09</accession>
<keyword evidence="1" id="KW-0812">Transmembrane</keyword>
<evidence type="ECO:0000256" key="1">
    <source>
        <dbReference type="SAM" id="Phobius"/>
    </source>
</evidence>
<organism evidence="2 3">
    <name type="scientific">Curtobacterium citreum</name>
    <dbReference type="NCBI Taxonomy" id="2036"/>
    <lineage>
        <taxon>Bacteria</taxon>
        <taxon>Bacillati</taxon>
        <taxon>Actinomycetota</taxon>
        <taxon>Actinomycetes</taxon>
        <taxon>Micrococcales</taxon>
        <taxon>Microbacteriaceae</taxon>
        <taxon>Curtobacterium</taxon>
    </lineage>
</organism>
<dbReference type="Proteomes" id="UP000539146">
    <property type="component" value="Unassembled WGS sequence"/>
</dbReference>
<name>A0A850DS09_9MICO</name>
<keyword evidence="1" id="KW-1133">Transmembrane helix</keyword>
<proteinExistence type="predicted"/>
<dbReference type="PANTHER" id="PTHR37305:SF1">
    <property type="entry name" value="MEMBRANE PROTEIN"/>
    <property type="match status" value="1"/>
</dbReference>
<sequence length="287" mass="29230">MSAATTTAPGKVGLGFPRLVRSEWIKFRSIRSTIWCFAILVALTIGLAALLGALVEKPEGAGTVPQAVANAQIVMINTVGVGFSALVVAVLGVLIITGEYTTGQIRSTFTADPGRLGAVFAKVAVLAVATFLVSAVATWIGVAISVPLQAAKGVQADLADPAVFLPILGSSVYVTLLAVLAFGIGLLVRSSAGGIAITLGLMLVVPIILQLVGGLLGVQWVLDSMQFLPEQAGRQLYAYESSGATTAAPGMTTEGLVLNGWGGFGILAAWVVAVGAVAVSVTKSRDV</sequence>
<feature type="transmembrane region" description="Helical" evidence="1">
    <location>
        <begin position="75"/>
        <end position="98"/>
    </location>
</feature>
<protein>
    <submittedName>
        <fullName evidence="2">ABC transporter permease subunit</fullName>
    </submittedName>
</protein>
<feature type="transmembrane region" description="Helical" evidence="1">
    <location>
        <begin position="261"/>
        <end position="281"/>
    </location>
</feature>
<evidence type="ECO:0000313" key="3">
    <source>
        <dbReference type="Proteomes" id="UP000539146"/>
    </source>
</evidence>
<comment type="caution">
    <text evidence="2">The sequence shown here is derived from an EMBL/GenBank/DDBJ whole genome shotgun (WGS) entry which is preliminary data.</text>
</comment>
<dbReference type="EMBL" id="JABMCG010000093">
    <property type="protein sequence ID" value="NUU27731.1"/>
    <property type="molecule type" value="Genomic_DNA"/>
</dbReference>
<dbReference type="RefSeq" id="WP_175325592.1">
    <property type="nucleotide sequence ID" value="NZ_BAAAWP010000001.1"/>
</dbReference>
<gene>
    <name evidence="2" type="ORF">HP467_06340</name>
</gene>
<feature type="transmembrane region" description="Helical" evidence="1">
    <location>
        <begin position="119"/>
        <end position="144"/>
    </location>
</feature>
<feature type="transmembrane region" description="Helical" evidence="1">
    <location>
        <begin position="164"/>
        <end position="188"/>
    </location>
</feature>
<dbReference type="Pfam" id="PF12730">
    <property type="entry name" value="ABC2_membrane_4"/>
    <property type="match status" value="1"/>
</dbReference>